<dbReference type="RefSeq" id="WP_161255485.1">
    <property type="nucleotide sequence ID" value="NZ_BMUU01000001.1"/>
</dbReference>
<comment type="caution">
    <text evidence="2">The sequence shown here is derived from an EMBL/GenBank/DDBJ whole genome shotgun (WGS) entry which is preliminary data.</text>
</comment>
<evidence type="ECO:0008006" key="4">
    <source>
        <dbReference type="Google" id="ProtNLM"/>
    </source>
</evidence>
<gene>
    <name evidence="2" type="ORF">GCM10010326_08390</name>
</gene>
<keyword evidence="1" id="KW-0812">Transmembrane</keyword>
<name>A0ABQ2ZNB8_9ACTN</name>
<dbReference type="Proteomes" id="UP000600946">
    <property type="component" value="Unassembled WGS sequence"/>
</dbReference>
<dbReference type="GeneID" id="96288849"/>
<keyword evidence="3" id="KW-1185">Reference proteome</keyword>
<evidence type="ECO:0000313" key="3">
    <source>
        <dbReference type="Proteomes" id="UP000600946"/>
    </source>
</evidence>
<dbReference type="EMBL" id="BMUU01000001">
    <property type="protein sequence ID" value="GGY18144.1"/>
    <property type="molecule type" value="Genomic_DNA"/>
</dbReference>
<reference evidence="3" key="1">
    <citation type="journal article" date="2019" name="Int. J. Syst. Evol. Microbiol.">
        <title>The Global Catalogue of Microorganisms (GCM) 10K type strain sequencing project: providing services to taxonomists for standard genome sequencing and annotation.</title>
        <authorList>
            <consortium name="The Broad Institute Genomics Platform"/>
            <consortium name="The Broad Institute Genome Sequencing Center for Infectious Disease"/>
            <person name="Wu L."/>
            <person name="Ma J."/>
        </authorList>
    </citation>
    <scope>NUCLEOTIDE SEQUENCE [LARGE SCALE GENOMIC DNA]</scope>
    <source>
        <strain evidence="3">JCM 4594</strain>
    </source>
</reference>
<evidence type="ECO:0000313" key="2">
    <source>
        <dbReference type="EMBL" id="GGY18144.1"/>
    </source>
</evidence>
<accession>A0ABQ2ZNB8</accession>
<keyword evidence="1" id="KW-1133">Transmembrane helix</keyword>
<keyword evidence="1" id="KW-0472">Membrane</keyword>
<feature type="transmembrane region" description="Helical" evidence="1">
    <location>
        <begin position="6"/>
        <end position="25"/>
    </location>
</feature>
<organism evidence="2 3">
    <name type="scientific">Streptomyces xanthochromogenes</name>
    <dbReference type="NCBI Taxonomy" id="67384"/>
    <lineage>
        <taxon>Bacteria</taxon>
        <taxon>Bacillati</taxon>
        <taxon>Actinomycetota</taxon>
        <taxon>Actinomycetes</taxon>
        <taxon>Kitasatosporales</taxon>
        <taxon>Streptomycetaceae</taxon>
        <taxon>Streptomyces</taxon>
    </lineage>
</organism>
<sequence>MTPFLDWLGSVPAAVSAVHALAVLLQRGRRNRRRPLTAQGGCGAPSATVVRVEGGTGAAVTVTVRFVPPLAAPAAGGAQPAAEGRGRW</sequence>
<evidence type="ECO:0000256" key="1">
    <source>
        <dbReference type="SAM" id="Phobius"/>
    </source>
</evidence>
<protein>
    <recommendedName>
        <fullName evidence="4">Secreted protein</fullName>
    </recommendedName>
</protein>
<proteinExistence type="predicted"/>